<feature type="region of interest" description="Disordered" evidence="5">
    <location>
        <begin position="205"/>
        <end position="231"/>
    </location>
</feature>
<dbReference type="OrthoDB" id="3691397at2759"/>
<feature type="chain" id="PRO_5025620976" evidence="7">
    <location>
        <begin position="21"/>
        <end position="485"/>
    </location>
</feature>
<feature type="signal peptide" evidence="7">
    <location>
        <begin position="1"/>
        <end position="20"/>
    </location>
</feature>
<feature type="compositionally biased region" description="Polar residues" evidence="5">
    <location>
        <begin position="325"/>
        <end position="336"/>
    </location>
</feature>
<evidence type="ECO:0000256" key="1">
    <source>
        <dbReference type="ARBA" id="ARBA00004167"/>
    </source>
</evidence>
<feature type="region of interest" description="Disordered" evidence="5">
    <location>
        <begin position="269"/>
        <end position="382"/>
    </location>
</feature>
<evidence type="ECO:0000256" key="7">
    <source>
        <dbReference type="SAM" id="SignalP"/>
    </source>
</evidence>
<evidence type="ECO:0000256" key="6">
    <source>
        <dbReference type="SAM" id="Phobius"/>
    </source>
</evidence>
<dbReference type="GO" id="GO:0071944">
    <property type="term" value="C:cell periphery"/>
    <property type="evidence" value="ECO:0007669"/>
    <property type="project" value="UniProtKB-ARBA"/>
</dbReference>
<keyword evidence="2 6" id="KW-0812">Transmembrane</keyword>
<gene>
    <name evidence="8" type="ORF">P153DRAFT_230984</name>
</gene>
<dbReference type="Proteomes" id="UP000799771">
    <property type="component" value="Unassembled WGS sequence"/>
</dbReference>
<sequence length="485" mass="51324">MSTPSVLIFILLACTPLGDTQLLSLSTIPTTSSMVQNVAGPLTTPFVAPSYCTSQVVSCEITATSDCERIVRDVTCGSDGQASLASACFPGGPQALNLDASAPPFLYSPGIACPVGWTSNGVYIDGNMVSTIGCCPSTLHMSDSQSCAADNTYSSGTSSAYSCQGQSLVPTIVSWTSGQASFNYIWARQVQVVLDNATPFTTFSSPTSATLSRTASGAGPSITTQPDPGDPGKPGLSIGAIVGIVIGALALILLVAAFFFFRRRKQRENAAPTTSDQYNDASVPELITNNDNKNDYPFGRTQTPTQGLKGPSKTEMAMAHPASLSPRSVKSNTPTRMSPVELDTPTHTNWEGSTPATSQVGYLPYSPYNPQERDSRPSSQAPRTPIMQELANAPSPSMSPSYIHSDAASILSERDGRPETAERGYPSSPLTPQSPGTAGQDARLADLESSKAGLEERMARLRHLAELEEEHARMQAEIERLRGAR</sequence>
<proteinExistence type="predicted"/>
<comment type="subcellular location">
    <subcellularLocation>
        <location evidence="1">Membrane</location>
        <topology evidence="1">Single-pass membrane protein</topology>
    </subcellularLocation>
</comment>
<feature type="region of interest" description="Disordered" evidence="5">
    <location>
        <begin position="413"/>
        <end position="451"/>
    </location>
</feature>
<dbReference type="PANTHER" id="PTHR15549">
    <property type="entry name" value="PAIRED IMMUNOGLOBULIN-LIKE TYPE 2 RECEPTOR"/>
    <property type="match status" value="1"/>
</dbReference>
<feature type="compositionally biased region" description="Polar residues" evidence="5">
    <location>
        <begin position="428"/>
        <end position="437"/>
    </location>
</feature>
<organism evidence="8 9">
    <name type="scientific">Dothidotthia symphoricarpi CBS 119687</name>
    <dbReference type="NCBI Taxonomy" id="1392245"/>
    <lineage>
        <taxon>Eukaryota</taxon>
        <taxon>Fungi</taxon>
        <taxon>Dikarya</taxon>
        <taxon>Ascomycota</taxon>
        <taxon>Pezizomycotina</taxon>
        <taxon>Dothideomycetes</taxon>
        <taxon>Pleosporomycetidae</taxon>
        <taxon>Pleosporales</taxon>
        <taxon>Dothidotthiaceae</taxon>
        <taxon>Dothidotthia</taxon>
    </lineage>
</organism>
<keyword evidence="3 6" id="KW-1133">Transmembrane helix</keyword>
<dbReference type="GO" id="GO:0016020">
    <property type="term" value="C:membrane"/>
    <property type="evidence" value="ECO:0007669"/>
    <property type="project" value="UniProtKB-SubCell"/>
</dbReference>
<evidence type="ECO:0000256" key="2">
    <source>
        <dbReference type="ARBA" id="ARBA00022692"/>
    </source>
</evidence>
<dbReference type="InterPro" id="IPR051694">
    <property type="entry name" value="Immunoregulatory_rcpt-like"/>
</dbReference>
<feature type="transmembrane region" description="Helical" evidence="6">
    <location>
        <begin position="236"/>
        <end position="261"/>
    </location>
</feature>
<keyword evidence="7" id="KW-0732">Signal</keyword>
<feature type="compositionally biased region" description="Basic and acidic residues" evidence="5">
    <location>
        <begin position="413"/>
        <end position="422"/>
    </location>
</feature>
<evidence type="ECO:0000313" key="8">
    <source>
        <dbReference type="EMBL" id="KAF2130113.1"/>
    </source>
</evidence>
<keyword evidence="4 6" id="KW-0472">Membrane</keyword>
<evidence type="ECO:0000256" key="5">
    <source>
        <dbReference type="SAM" id="MobiDB-lite"/>
    </source>
</evidence>
<dbReference type="EMBL" id="ML977505">
    <property type="protein sequence ID" value="KAF2130113.1"/>
    <property type="molecule type" value="Genomic_DNA"/>
</dbReference>
<dbReference type="AlphaFoldDB" id="A0A6A6AFP1"/>
<accession>A0A6A6AFP1</accession>
<name>A0A6A6AFP1_9PLEO</name>
<dbReference type="RefSeq" id="XP_033524500.1">
    <property type="nucleotide sequence ID" value="XM_033662685.1"/>
</dbReference>
<evidence type="ECO:0000256" key="4">
    <source>
        <dbReference type="ARBA" id="ARBA00023136"/>
    </source>
</evidence>
<reference evidence="8" key="1">
    <citation type="journal article" date="2020" name="Stud. Mycol.">
        <title>101 Dothideomycetes genomes: a test case for predicting lifestyles and emergence of pathogens.</title>
        <authorList>
            <person name="Haridas S."/>
            <person name="Albert R."/>
            <person name="Binder M."/>
            <person name="Bloem J."/>
            <person name="Labutti K."/>
            <person name="Salamov A."/>
            <person name="Andreopoulos B."/>
            <person name="Baker S."/>
            <person name="Barry K."/>
            <person name="Bills G."/>
            <person name="Bluhm B."/>
            <person name="Cannon C."/>
            <person name="Castanera R."/>
            <person name="Culley D."/>
            <person name="Daum C."/>
            <person name="Ezra D."/>
            <person name="Gonzalez J."/>
            <person name="Henrissat B."/>
            <person name="Kuo A."/>
            <person name="Liang C."/>
            <person name="Lipzen A."/>
            <person name="Lutzoni F."/>
            <person name="Magnuson J."/>
            <person name="Mondo S."/>
            <person name="Nolan M."/>
            <person name="Ohm R."/>
            <person name="Pangilinan J."/>
            <person name="Park H.-J."/>
            <person name="Ramirez L."/>
            <person name="Alfaro M."/>
            <person name="Sun H."/>
            <person name="Tritt A."/>
            <person name="Yoshinaga Y."/>
            <person name="Zwiers L.-H."/>
            <person name="Turgeon B."/>
            <person name="Goodwin S."/>
            <person name="Spatafora J."/>
            <person name="Crous P."/>
            <person name="Grigoriev I."/>
        </authorList>
    </citation>
    <scope>NUCLEOTIDE SEQUENCE</scope>
    <source>
        <strain evidence="8">CBS 119687</strain>
    </source>
</reference>
<protein>
    <submittedName>
        <fullName evidence="8">Uncharacterized protein</fullName>
    </submittedName>
</protein>
<feature type="compositionally biased region" description="Polar residues" evidence="5">
    <location>
        <begin position="271"/>
        <end position="280"/>
    </location>
</feature>
<evidence type="ECO:0000256" key="3">
    <source>
        <dbReference type="ARBA" id="ARBA00022989"/>
    </source>
</evidence>
<keyword evidence="9" id="KW-1185">Reference proteome</keyword>
<dbReference type="GeneID" id="54403117"/>
<feature type="compositionally biased region" description="Polar residues" evidence="5">
    <location>
        <begin position="345"/>
        <end position="360"/>
    </location>
</feature>
<evidence type="ECO:0000313" key="9">
    <source>
        <dbReference type="Proteomes" id="UP000799771"/>
    </source>
</evidence>
<feature type="compositionally biased region" description="Polar residues" evidence="5">
    <location>
        <begin position="211"/>
        <end position="226"/>
    </location>
</feature>